<dbReference type="InterPro" id="IPR029068">
    <property type="entry name" value="Glyas_Bleomycin-R_OHBP_Dase"/>
</dbReference>
<keyword evidence="2" id="KW-1185">Reference proteome</keyword>
<dbReference type="EMBL" id="JACHLR010000008">
    <property type="protein sequence ID" value="MBB4858880.1"/>
    <property type="molecule type" value="Genomic_DNA"/>
</dbReference>
<evidence type="ECO:0000313" key="2">
    <source>
        <dbReference type="Proteomes" id="UP000555448"/>
    </source>
</evidence>
<dbReference type="Pfam" id="PF13669">
    <property type="entry name" value="Glyoxalase_4"/>
    <property type="match status" value="1"/>
</dbReference>
<name>A0A7W7K9W4_9SPHN</name>
<dbReference type="SUPFAM" id="SSF54593">
    <property type="entry name" value="Glyoxalase/Bleomycin resistance protein/Dihydroxybiphenyl dioxygenase"/>
    <property type="match status" value="1"/>
</dbReference>
<organism evidence="1 2">
    <name type="scientific">Novosphingobium chloroacetimidivorans</name>
    <dbReference type="NCBI Taxonomy" id="1428314"/>
    <lineage>
        <taxon>Bacteria</taxon>
        <taxon>Pseudomonadati</taxon>
        <taxon>Pseudomonadota</taxon>
        <taxon>Alphaproteobacteria</taxon>
        <taxon>Sphingomonadales</taxon>
        <taxon>Sphingomonadaceae</taxon>
        <taxon>Novosphingobium</taxon>
    </lineage>
</organism>
<reference evidence="1 2" key="1">
    <citation type="submission" date="2020-08" db="EMBL/GenBank/DDBJ databases">
        <title>Functional genomics of gut bacteria from endangered species of beetles.</title>
        <authorList>
            <person name="Carlos-Shanley C."/>
        </authorList>
    </citation>
    <scope>NUCLEOTIDE SEQUENCE [LARGE SCALE GENOMIC DNA]</scope>
    <source>
        <strain evidence="1 2">S00245</strain>
    </source>
</reference>
<accession>A0A7W7K9W4</accession>
<comment type="caution">
    <text evidence="1">The sequence shown here is derived from an EMBL/GenBank/DDBJ whole genome shotgun (WGS) entry which is preliminary data.</text>
</comment>
<evidence type="ECO:0008006" key="3">
    <source>
        <dbReference type="Google" id="ProtNLM"/>
    </source>
</evidence>
<dbReference type="Gene3D" id="3.10.180.10">
    <property type="entry name" value="2,3-Dihydroxybiphenyl 1,2-Dioxygenase, domain 1"/>
    <property type="match status" value="1"/>
</dbReference>
<dbReference type="AlphaFoldDB" id="A0A7W7K9W4"/>
<dbReference type="RefSeq" id="WP_184244974.1">
    <property type="nucleotide sequence ID" value="NZ_JACHLR010000008.1"/>
</dbReference>
<dbReference type="Proteomes" id="UP000555448">
    <property type="component" value="Unassembled WGS sequence"/>
</dbReference>
<protein>
    <recommendedName>
        <fullName evidence="3">VOC domain-containing protein</fullName>
    </recommendedName>
</protein>
<gene>
    <name evidence="1" type="ORF">HNO88_002206</name>
</gene>
<proteinExistence type="predicted"/>
<evidence type="ECO:0000313" key="1">
    <source>
        <dbReference type="EMBL" id="MBB4858880.1"/>
    </source>
</evidence>
<sequence>MTLSGFFQMGYVTHDLDRAIAATTPLLGSAKFATLDVELPLATPEGERTMQVRVATAWNGLLQVEFIQPVAGHVGTYTAVLPVDPDDATPRFHHVAVRRDDPQAMRREIEQLGLPIVFETGGNGITSAFIDARGRIGHYLEFVAASPDGWALMGWPAAA</sequence>